<protein>
    <submittedName>
        <fullName evidence="1">Uncharacterized protein</fullName>
    </submittedName>
</protein>
<reference evidence="1" key="2">
    <citation type="journal article" date="2016" name="Fungal Biol.">
        <title>Ochratoxin A production by Penicillium thymicola.</title>
        <authorList>
            <person name="Nguyen H.D.T."/>
            <person name="McMullin D.R."/>
            <person name="Ponomareva E."/>
            <person name="Riley R."/>
            <person name="Pomraning K.R."/>
            <person name="Baker S.E."/>
            <person name="Seifert K.A."/>
        </authorList>
    </citation>
    <scope>NUCLEOTIDE SEQUENCE</scope>
    <source>
        <strain evidence="1">DAOM 180753</strain>
    </source>
</reference>
<dbReference type="EMBL" id="LACB01000538">
    <property type="protein sequence ID" value="KAJ9482581.1"/>
    <property type="molecule type" value="Genomic_DNA"/>
</dbReference>
<gene>
    <name evidence="1" type="ORF">VN97_g10845</name>
</gene>
<proteinExistence type="predicted"/>
<comment type="caution">
    <text evidence="1">The sequence shown here is derived from an EMBL/GenBank/DDBJ whole genome shotgun (WGS) entry which is preliminary data.</text>
</comment>
<evidence type="ECO:0000313" key="2">
    <source>
        <dbReference type="Proteomes" id="UP001227192"/>
    </source>
</evidence>
<dbReference type="Proteomes" id="UP001227192">
    <property type="component" value="Unassembled WGS sequence"/>
</dbReference>
<accession>A0AAI9T872</accession>
<sequence>MWRLWSRLNQKGKSRLGENVKNHFILSLSNLQGATSSDGTSLEDILFISCVPPSVYNPIGVILGLFFFCLSHIHSEFEYRKTPLIVILSNILGLPTHCRH</sequence>
<evidence type="ECO:0000313" key="1">
    <source>
        <dbReference type="EMBL" id="KAJ9482581.1"/>
    </source>
</evidence>
<dbReference type="AlphaFoldDB" id="A0AAI9T872"/>
<name>A0AAI9T872_PENTH</name>
<keyword evidence="2" id="KW-1185">Reference proteome</keyword>
<reference evidence="1" key="1">
    <citation type="submission" date="2015-06" db="EMBL/GenBank/DDBJ databases">
        <authorList>
            <person name="Nguyen H."/>
        </authorList>
    </citation>
    <scope>NUCLEOTIDE SEQUENCE</scope>
    <source>
        <strain evidence="1">DAOM 180753</strain>
    </source>
</reference>
<organism evidence="1 2">
    <name type="scientific">Penicillium thymicola</name>
    <dbReference type="NCBI Taxonomy" id="293382"/>
    <lineage>
        <taxon>Eukaryota</taxon>
        <taxon>Fungi</taxon>
        <taxon>Dikarya</taxon>
        <taxon>Ascomycota</taxon>
        <taxon>Pezizomycotina</taxon>
        <taxon>Eurotiomycetes</taxon>
        <taxon>Eurotiomycetidae</taxon>
        <taxon>Eurotiales</taxon>
        <taxon>Aspergillaceae</taxon>
        <taxon>Penicillium</taxon>
    </lineage>
</organism>